<proteinExistence type="predicted"/>
<dbReference type="Proteomes" id="UP001443914">
    <property type="component" value="Unassembled WGS sequence"/>
</dbReference>
<protein>
    <recommendedName>
        <fullName evidence="3">Aminotransferase-like plant mobile domain-containing protein</fullName>
    </recommendedName>
</protein>
<evidence type="ECO:0000313" key="2">
    <source>
        <dbReference type="Proteomes" id="UP001443914"/>
    </source>
</evidence>
<dbReference type="AlphaFoldDB" id="A0AAW1MR74"/>
<gene>
    <name evidence="1" type="ORF">RND81_02G162800</name>
</gene>
<organism evidence="1 2">
    <name type="scientific">Saponaria officinalis</name>
    <name type="common">Common soapwort</name>
    <name type="synonym">Lychnis saponaria</name>
    <dbReference type="NCBI Taxonomy" id="3572"/>
    <lineage>
        <taxon>Eukaryota</taxon>
        <taxon>Viridiplantae</taxon>
        <taxon>Streptophyta</taxon>
        <taxon>Embryophyta</taxon>
        <taxon>Tracheophyta</taxon>
        <taxon>Spermatophyta</taxon>
        <taxon>Magnoliopsida</taxon>
        <taxon>eudicotyledons</taxon>
        <taxon>Gunneridae</taxon>
        <taxon>Pentapetalae</taxon>
        <taxon>Caryophyllales</taxon>
        <taxon>Caryophyllaceae</taxon>
        <taxon>Caryophylleae</taxon>
        <taxon>Saponaria</taxon>
    </lineage>
</organism>
<sequence>MPGYEAGVTLTDFAMMSGLPCGYMPLEFDRPLLTLEDPAVWRAIDTGLLIEKENERAMSLPKTCYILDYFQGKGRFYPSRGEDGQNARLWLWWFLSTIFFGEKGERACTQLLPYLMDWSAMGAYE</sequence>
<evidence type="ECO:0008006" key="3">
    <source>
        <dbReference type="Google" id="ProtNLM"/>
    </source>
</evidence>
<keyword evidence="2" id="KW-1185">Reference proteome</keyword>
<name>A0AAW1MR74_SAPOF</name>
<evidence type="ECO:0000313" key="1">
    <source>
        <dbReference type="EMBL" id="KAK9749971.1"/>
    </source>
</evidence>
<reference evidence="1" key="1">
    <citation type="submission" date="2024-03" db="EMBL/GenBank/DDBJ databases">
        <title>WGS assembly of Saponaria officinalis var. Norfolk2.</title>
        <authorList>
            <person name="Jenkins J."/>
            <person name="Shu S."/>
            <person name="Grimwood J."/>
            <person name="Barry K."/>
            <person name="Goodstein D."/>
            <person name="Schmutz J."/>
            <person name="Leebens-Mack J."/>
            <person name="Osbourn A."/>
        </authorList>
    </citation>
    <scope>NUCLEOTIDE SEQUENCE [LARGE SCALE GENOMIC DNA]</scope>
    <source>
        <strain evidence="1">JIC</strain>
    </source>
</reference>
<accession>A0AAW1MR74</accession>
<comment type="caution">
    <text evidence="1">The sequence shown here is derived from an EMBL/GenBank/DDBJ whole genome shotgun (WGS) entry which is preliminary data.</text>
</comment>
<dbReference type="EMBL" id="JBDFQZ010000002">
    <property type="protein sequence ID" value="KAK9749971.1"/>
    <property type="molecule type" value="Genomic_DNA"/>
</dbReference>